<dbReference type="CDD" id="cd20293">
    <property type="entry name" value="cupin_HutD_N"/>
    <property type="match status" value="1"/>
</dbReference>
<dbReference type="Pfam" id="PF05962">
    <property type="entry name" value="HutD"/>
    <property type="match status" value="1"/>
</dbReference>
<evidence type="ECO:0000313" key="2">
    <source>
        <dbReference type="EMBL" id="MBB1060272.1"/>
    </source>
</evidence>
<dbReference type="EMBL" id="JACHTF010000006">
    <property type="protein sequence ID" value="MBB1060272.1"/>
    <property type="molecule type" value="Genomic_DNA"/>
</dbReference>
<protein>
    <submittedName>
        <fullName evidence="2">HutD family protein</fullName>
    </submittedName>
</protein>
<dbReference type="PANTHER" id="PTHR37943">
    <property type="entry name" value="PROTEIN VES"/>
    <property type="match status" value="1"/>
</dbReference>
<dbReference type="AlphaFoldDB" id="A0A7W3Y5J5"/>
<dbReference type="SUPFAM" id="SSF51182">
    <property type="entry name" value="RmlC-like cupins"/>
    <property type="match status" value="1"/>
</dbReference>
<evidence type="ECO:0000313" key="3">
    <source>
        <dbReference type="Proteomes" id="UP000523196"/>
    </source>
</evidence>
<name>A0A7W3Y5J5_9GAMM</name>
<dbReference type="InterPro" id="IPR010282">
    <property type="entry name" value="Uncharacterised_HutD/Ves"/>
</dbReference>
<dbReference type="InterPro" id="IPR014710">
    <property type="entry name" value="RmlC-like_jellyroll"/>
</dbReference>
<proteinExistence type="predicted"/>
<dbReference type="Gene3D" id="2.60.120.10">
    <property type="entry name" value="Jelly Rolls"/>
    <property type="match status" value="1"/>
</dbReference>
<keyword evidence="3" id="KW-1185">Reference proteome</keyword>
<accession>A0A7W3Y5J5</accession>
<dbReference type="InterPro" id="IPR011051">
    <property type="entry name" value="RmlC_Cupin_sf"/>
</dbReference>
<comment type="caution">
    <text evidence="2">The sequence shown here is derived from an EMBL/GenBank/DDBJ whole genome shotgun (WGS) entry which is preliminary data.</text>
</comment>
<sequence length="247" mass="26668">MGHDTEIHGDGVLRVVPANEYRRVRWKNGRGWTREAVQGRLVQGPGGPAFPEGSDQDAGPQLGDGNADRSASDDAWDWRLSIAEIDEDTAYSCFPGIDREQMLLSGNGLRLRIGGHAVSLLPPHDRHVFPGEAAVFAELVDGRVQAINLMWRRGRVALQSWFRPLVGPMLVFADPAETWVVHLVSGHADLDRANATPRLEAGDTMVLQGLGHRRRCLIEGAGSVLLARIAPVSVDGEAAAGPSATPQ</sequence>
<gene>
    <name evidence="2" type="ORF">H4F98_06750</name>
</gene>
<dbReference type="Proteomes" id="UP000523196">
    <property type="component" value="Unassembled WGS sequence"/>
</dbReference>
<organism evidence="2 3">
    <name type="scientific">Marilutibacter spongiae</name>
    <dbReference type="NCBI Taxonomy" id="2025720"/>
    <lineage>
        <taxon>Bacteria</taxon>
        <taxon>Pseudomonadati</taxon>
        <taxon>Pseudomonadota</taxon>
        <taxon>Gammaproteobacteria</taxon>
        <taxon>Lysobacterales</taxon>
        <taxon>Lysobacteraceae</taxon>
        <taxon>Marilutibacter</taxon>
    </lineage>
</organism>
<feature type="region of interest" description="Disordered" evidence="1">
    <location>
        <begin position="41"/>
        <end position="72"/>
    </location>
</feature>
<evidence type="ECO:0000256" key="1">
    <source>
        <dbReference type="SAM" id="MobiDB-lite"/>
    </source>
</evidence>
<reference evidence="2 3" key="1">
    <citation type="submission" date="2020-08" db="EMBL/GenBank/DDBJ databases">
        <authorList>
            <person name="Xu S."/>
            <person name="Li A."/>
        </authorList>
    </citation>
    <scope>NUCLEOTIDE SEQUENCE [LARGE SCALE GENOMIC DNA]</scope>
    <source>
        <strain evidence="2 3">119BY6-57</strain>
    </source>
</reference>
<dbReference type="PANTHER" id="PTHR37943:SF1">
    <property type="entry name" value="PROTEIN VES"/>
    <property type="match status" value="1"/>
</dbReference>